<dbReference type="AlphaFoldDB" id="A0A918SUN8"/>
<organism evidence="2 3">
    <name type="scientific">Cognatilysobacter bugurensis</name>
    <dbReference type="NCBI Taxonomy" id="543356"/>
    <lineage>
        <taxon>Bacteria</taxon>
        <taxon>Pseudomonadati</taxon>
        <taxon>Pseudomonadota</taxon>
        <taxon>Gammaproteobacteria</taxon>
        <taxon>Lysobacterales</taxon>
        <taxon>Lysobacteraceae</taxon>
        <taxon>Cognatilysobacter</taxon>
    </lineage>
</organism>
<evidence type="ECO:0000256" key="1">
    <source>
        <dbReference type="SAM" id="SignalP"/>
    </source>
</evidence>
<evidence type="ECO:0008006" key="4">
    <source>
        <dbReference type="Google" id="ProtNLM"/>
    </source>
</evidence>
<evidence type="ECO:0000313" key="3">
    <source>
        <dbReference type="Proteomes" id="UP000646426"/>
    </source>
</evidence>
<keyword evidence="1" id="KW-0732">Signal</keyword>
<accession>A0A918SUN8</accession>
<evidence type="ECO:0000313" key="2">
    <source>
        <dbReference type="EMBL" id="GHA68430.1"/>
    </source>
</evidence>
<protein>
    <recommendedName>
        <fullName evidence="4">Secreted protein</fullName>
    </recommendedName>
</protein>
<feature type="signal peptide" evidence="1">
    <location>
        <begin position="1"/>
        <end position="28"/>
    </location>
</feature>
<dbReference type="Proteomes" id="UP000646426">
    <property type="component" value="Unassembled WGS sequence"/>
</dbReference>
<keyword evidence="3" id="KW-1185">Reference proteome</keyword>
<gene>
    <name evidence="2" type="ORF">GCM10007067_00330</name>
</gene>
<comment type="caution">
    <text evidence="2">The sequence shown here is derived from an EMBL/GenBank/DDBJ whole genome shotgun (WGS) entry which is preliminary data.</text>
</comment>
<reference evidence="2" key="2">
    <citation type="submission" date="2020-09" db="EMBL/GenBank/DDBJ databases">
        <authorList>
            <person name="Sun Q."/>
            <person name="Kim S."/>
        </authorList>
    </citation>
    <scope>NUCLEOTIDE SEQUENCE</scope>
    <source>
        <strain evidence="2">KCTC 23077</strain>
    </source>
</reference>
<sequence length="142" mass="14947">MTMKSATLAIALVTGTLAAAAYPAPARAGDVSSAQLACYVDTYAYDQYQTGFCASVWAPRRATNPTTAVFQVVGLPAGNYYFQWRNLETGGALSCTSSQCTTSIATETRGDGEAMLEVTITDAATGARRTVAAVAHYYDGYN</sequence>
<feature type="chain" id="PRO_5037472815" description="Secreted protein" evidence="1">
    <location>
        <begin position="29"/>
        <end position="142"/>
    </location>
</feature>
<proteinExistence type="predicted"/>
<dbReference type="RefSeq" id="WP_189452163.1">
    <property type="nucleotide sequence ID" value="NZ_BMYD01000001.1"/>
</dbReference>
<name>A0A918SUN8_9GAMM</name>
<reference evidence="2" key="1">
    <citation type="journal article" date="2014" name="Int. J. Syst. Evol. Microbiol.">
        <title>Complete genome sequence of Corynebacterium casei LMG S-19264T (=DSM 44701T), isolated from a smear-ripened cheese.</title>
        <authorList>
            <consortium name="US DOE Joint Genome Institute (JGI-PGF)"/>
            <person name="Walter F."/>
            <person name="Albersmeier A."/>
            <person name="Kalinowski J."/>
            <person name="Ruckert C."/>
        </authorList>
    </citation>
    <scope>NUCLEOTIDE SEQUENCE</scope>
    <source>
        <strain evidence="2">KCTC 23077</strain>
    </source>
</reference>
<dbReference type="EMBL" id="BMYD01000001">
    <property type="protein sequence ID" value="GHA68430.1"/>
    <property type="molecule type" value="Genomic_DNA"/>
</dbReference>